<proteinExistence type="predicted"/>
<gene>
    <name evidence="1" type="ORF">LCGC14_2007930</name>
</gene>
<name>A0A0F9HY86_9ZZZZ</name>
<dbReference type="AlphaFoldDB" id="A0A0F9HY86"/>
<accession>A0A0F9HY86</accession>
<dbReference type="Pfam" id="PF13148">
    <property type="entry name" value="DUF3987"/>
    <property type="match status" value="1"/>
</dbReference>
<reference evidence="1" key="1">
    <citation type="journal article" date="2015" name="Nature">
        <title>Complex archaea that bridge the gap between prokaryotes and eukaryotes.</title>
        <authorList>
            <person name="Spang A."/>
            <person name="Saw J.H."/>
            <person name="Jorgensen S.L."/>
            <person name="Zaremba-Niedzwiedzka K."/>
            <person name="Martijn J."/>
            <person name="Lind A.E."/>
            <person name="van Eijk R."/>
            <person name="Schleper C."/>
            <person name="Guy L."/>
            <person name="Ettema T.J."/>
        </authorList>
    </citation>
    <scope>NUCLEOTIDE SEQUENCE</scope>
</reference>
<protein>
    <recommendedName>
        <fullName evidence="2">DUF3987 domain-containing protein</fullName>
    </recommendedName>
</protein>
<dbReference type="EMBL" id="LAZR01022950">
    <property type="protein sequence ID" value="KKL80122.1"/>
    <property type="molecule type" value="Genomic_DNA"/>
</dbReference>
<organism evidence="1">
    <name type="scientific">marine sediment metagenome</name>
    <dbReference type="NCBI Taxonomy" id="412755"/>
    <lineage>
        <taxon>unclassified sequences</taxon>
        <taxon>metagenomes</taxon>
        <taxon>ecological metagenomes</taxon>
    </lineage>
</organism>
<dbReference type="InterPro" id="IPR025048">
    <property type="entry name" value="DUF3987"/>
</dbReference>
<sequence>MPKKRKLENWLKSLLELVEDTEAPRLYWLWGGLLTISSALQRKVWIPYGVEDVFPNLYVCIVARPGERKAAPISLAKKMLEGIYVPVSVDSSSKRALTKELAASAETEQFQHPDGKPRKMSTLAVISKELGSLLALDKENMIIALTDLYDSHETWKYKTSDKGHDFLYNVCLTLFAATTPRYIINNLPPEAYAEGFASRVAWISERPIYKSVPWPKPFSSSLYKALVHDLHTINTLVGEFRITPTAKAIFDAWYVKIPERKAALRDERLRGNLNRLHFLILKVSMVLKMAKSNVLVVEEDEMGQAIDFVEEIFDTTPRAFGQSGYSRLSPMIDAVRQQVRMLGETTIRELMQMNLRNLSPTELEEVLKTLEIIGEIERPIAAEGSIDQVVRKVKKKD</sequence>
<evidence type="ECO:0008006" key="2">
    <source>
        <dbReference type="Google" id="ProtNLM"/>
    </source>
</evidence>
<evidence type="ECO:0000313" key="1">
    <source>
        <dbReference type="EMBL" id="KKL80122.1"/>
    </source>
</evidence>
<comment type="caution">
    <text evidence="1">The sequence shown here is derived from an EMBL/GenBank/DDBJ whole genome shotgun (WGS) entry which is preliminary data.</text>
</comment>